<dbReference type="EMBL" id="AP022569">
    <property type="protein sequence ID" value="BBX48714.1"/>
    <property type="molecule type" value="Genomic_DNA"/>
</dbReference>
<evidence type="ECO:0000313" key="2">
    <source>
        <dbReference type="EMBL" id="BBX48714.1"/>
    </source>
</evidence>
<evidence type="ECO:0000313" key="3">
    <source>
        <dbReference type="Proteomes" id="UP000465866"/>
    </source>
</evidence>
<feature type="signal peptide" evidence="1">
    <location>
        <begin position="1"/>
        <end position="35"/>
    </location>
</feature>
<protein>
    <submittedName>
        <fullName evidence="2">Uncharacterized protein</fullName>
    </submittedName>
</protein>
<dbReference type="KEGG" id="mcoo:MCOO_47290"/>
<dbReference type="Proteomes" id="UP000465866">
    <property type="component" value="Chromosome"/>
</dbReference>
<gene>
    <name evidence="2" type="ORF">MCOO_47290</name>
</gene>
<evidence type="ECO:0000256" key="1">
    <source>
        <dbReference type="SAM" id="SignalP"/>
    </source>
</evidence>
<sequence length="80" mass="8324">MTTLAPSIRNAVTFTVAVLAFGASLVFGFAGTAHAHGTWTPPPVPRSPMVHTHHGPFSVLHQAPSPGVAQGPFSVLQQMP</sequence>
<proteinExistence type="predicted"/>
<name>A0A7I7L3P7_9MYCO</name>
<accession>A0A7I7L3P7</accession>
<dbReference type="RefSeq" id="WP_163780699.1">
    <property type="nucleotide sequence ID" value="NZ_AP022569.1"/>
</dbReference>
<keyword evidence="1" id="KW-0732">Signal</keyword>
<feature type="chain" id="PRO_5029890592" evidence="1">
    <location>
        <begin position="36"/>
        <end position="80"/>
    </location>
</feature>
<organism evidence="2 3">
    <name type="scientific">Mycobacterium cookii</name>
    <dbReference type="NCBI Taxonomy" id="1775"/>
    <lineage>
        <taxon>Bacteria</taxon>
        <taxon>Bacillati</taxon>
        <taxon>Actinomycetota</taxon>
        <taxon>Actinomycetes</taxon>
        <taxon>Mycobacteriales</taxon>
        <taxon>Mycobacteriaceae</taxon>
        <taxon>Mycobacterium</taxon>
    </lineage>
</organism>
<reference evidence="2 3" key="1">
    <citation type="journal article" date="2019" name="Emerg. Microbes Infect.">
        <title>Comprehensive subspecies identification of 175 nontuberculous mycobacteria species based on 7547 genomic profiles.</title>
        <authorList>
            <person name="Matsumoto Y."/>
            <person name="Kinjo T."/>
            <person name="Motooka D."/>
            <person name="Nabeya D."/>
            <person name="Jung N."/>
            <person name="Uechi K."/>
            <person name="Horii T."/>
            <person name="Iida T."/>
            <person name="Fujita J."/>
            <person name="Nakamura S."/>
        </authorList>
    </citation>
    <scope>NUCLEOTIDE SEQUENCE [LARGE SCALE GENOMIC DNA]</scope>
    <source>
        <strain evidence="2 3">JCM 12404</strain>
    </source>
</reference>
<dbReference type="AlphaFoldDB" id="A0A7I7L3P7"/>
<keyword evidence="3" id="KW-1185">Reference proteome</keyword>